<reference evidence="6" key="1">
    <citation type="journal article" date="2020" name="Cell">
        <title>Large-Scale Comparative Analyses of Tick Genomes Elucidate Their Genetic Diversity and Vector Capacities.</title>
        <authorList>
            <consortium name="Tick Genome and Microbiome Consortium (TIGMIC)"/>
            <person name="Jia N."/>
            <person name="Wang J."/>
            <person name="Shi W."/>
            <person name="Du L."/>
            <person name="Sun Y."/>
            <person name="Zhan W."/>
            <person name="Jiang J.F."/>
            <person name="Wang Q."/>
            <person name="Zhang B."/>
            <person name="Ji P."/>
            <person name="Bell-Sakyi L."/>
            <person name="Cui X.M."/>
            <person name="Yuan T.T."/>
            <person name="Jiang B.G."/>
            <person name="Yang W.F."/>
            <person name="Lam T.T."/>
            <person name="Chang Q.C."/>
            <person name="Ding S.J."/>
            <person name="Wang X.J."/>
            <person name="Zhu J.G."/>
            <person name="Ruan X.D."/>
            <person name="Zhao L."/>
            <person name="Wei J.T."/>
            <person name="Ye R.Z."/>
            <person name="Que T.C."/>
            <person name="Du C.H."/>
            <person name="Zhou Y.H."/>
            <person name="Cheng J.X."/>
            <person name="Dai P.F."/>
            <person name="Guo W.B."/>
            <person name="Han X.H."/>
            <person name="Huang E.J."/>
            <person name="Li L.F."/>
            <person name="Wei W."/>
            <person name="Gao Y.C."/>
            <person name="Liu J.Z."/>
            <person name="Shao H.Z."/>
            <person name="Wang X."/>
            <person name="Wang C.C."/>
            <person name="Yang T.C."/>
            <person name="Huo Q.B."/>
            <person name="Li W."/>
            <person name="Chen H.Y."/>
            <person name="Chen S.E."/>
            <person name="Zhou L.G."/>
            <person name="Ni X.B."/>
            <person name="Tian J.H."/>
            <person name="Sheng Y."/>
            <person name="Liu T."/>
            <person name="Pan Y.S."/>
            <person name="Xia L.Y."/>
            <person name="Li J."/>
            <person name="Zhao F."/>
            <person name="Cao W.C."/>
        </authorList>
    </citation>
    <scope>NUCLEOTIDE SEQUENCE</scope>
    <source>
        <strain evidence="6">Rsan-2018</strain>
    </source>
</reference>
<dbReference type="Pfam" id="PF24681">
    <property type="entry name" value="Kelch_KLHDC2_KLHL20_DRC7"/>
    <property type="match status" value="1"/>
</dbReference>
<gene>
    <name evidence="6" type="ORF">HPB52_013500</name>
</gene>
<evidence type="ECO:0000256" key="4">
    <source>
        <dbReference type="SAM" id="MobiDB-lite"/>
    </source>
</evidence>
<evidence type="ECO:0000256" key="1">
    <source>
        <dbReference type="ARBA" id="ARBA00022441"/>
    </source>
</evidence>
<dbReference type="EMBL" id="JABSTV010001250">
    <property type="protein sequence ID" value="KAH7956900.1"/>
    <property type="molecule type" value="Genomic_DNA"/>
</dbReference>
<dbReference type="Pfam" id="PF01344">
    <property type="entry name" value="Kelch_1"/>
    <property type="match status" value="1"/>
</dbReference>
<dbReference type="InterPro" id="IPR015915">
    <property type="entry name" value="Kelch-typ_b-propeller"/>
</dbReference>
<evidence type="ECO:0000313" key="6">
    <source>
        <dbReference type="EMBL" id="KAH7956900.1"/>
    </source>
</evidence>
<keyword evidence="1" id="KW-0880">Kelch repeat</keyword>
<evidence type="ECO:0000313" key="7">
    <source>
        <dbReference type="Proteomes" id="UP000821837"/>
    </source>
</evidence>
<dbReference type="VEuPathDB" id="VectorBase:RSAN_040013"/>
<dbReference type="InterPro" id="IPR006652">
    <property type="entry name" value="Kelch_1"/>
</dbReference>
<keyword evidence="3" id="KW-0009">Actin-binding</keyword>
<evidence type="ECO:0000256" key="3">
    <source>
        <dbReference type="ARBA" id="ARBA00023203"/>
    </source>
</evidence>
<organism evidence="6 7">
    <name type="scientific">Rhipicephalus sanguineus</name>
    <name type="common">Brown dog tick</name>
    <name type="synonym">Ixodes sanguineus</name>
    <dbReference type="NCBI Taxonomy" id="34632"/>
    <lineage>
        <taxon>Eukaryota</taxon>
        <taxon>Metazoa</taxon>
        <taxon>Ecdysozoa</taxon>
        <taxon>Arthropoda</taxon>
        <taxon>Chelicerata</taxon>
        <taxon>Arachnida</taxon>
        <taxon>Acari</taxon>
        <taxon>Parasitiformes</taxon>
        <taxon>Ixodida</taxon>
        <taxon>Ixodoidea</taxon>
        <taxon>Ixodidae</taxon>
        <taxon>Rhipicephalinae</taxon>
        <taxon>Rhipicephalus</taxon>
        <taxon>Rhipicephalus</taxon>
    </lineage>
</organism>
<protein>
    <recommendedName>
        <fullName evidence="5">BTB domain-containing protein</fullName>
    </recommendedName>
</protein>
<dbReference type="Gene3D" id="3.30.710.10">
    <property type="entry name" value="Potassium Channel Kv1.1, Chain A"/>
    <property type="match status" value="1"/>
</dbReference>
<proteinExistence type="predicted"/>
<dbReference type="GO" id="GO:0003779">
    <property type="term" value="F:actin binding"/>
    <property type="evidence" value="ECO:0007669"/>
    <property type="project" value="UniProtKB-KW"/>
</dbReference>
<dbReference type="SMART" id="SM00225">
    <property type="entry name" value="BTB"/>
    <property type="match status" value="1"/>
</dbReference>
<keyword evidence="2" id="KW-0677">Repeat</keyword>
<dbReference type="SUPFAM" id="SSF54695">
    <property type="entry name" value="POZ domain"/>
    <property type="match status" value="1"/>
</dbReference>
<dbReference type="VEuPathDB" id="VectorBase:RSAN_055641"/>
<dbReference type="Proteomes" id="UP000821837">
    <property type="component" value="Unassembled WGS sequence"/>
</dbReference>
<keyword evidence="7" id="KW-1185">Reference proteome</keyword>
<dbReference type="PANTHER" id="PTHR24412:SF489">
    <property type="entry name" value="RING FINGER DOMAIN AND KELCH REPEAT-CONTAINING PROTEIN DDB_G0271372"/>
    <property type="match status" value="1"/>
</dbReference>
<dbReference type="InterPro" id="IPR000210">
    <property type="entry name" value="BTB/POZ_dom"/>
</dbReference>
<accession>A0A9D4SYF1</accession>
<feature type="region of interest" description="Disordered" evidence="4">
    <location>
        <begin position="276"/>
        <end position="295"/>
    </location>
</feature>
<dbReference type="Pfam" id="PF07707">
    <property type="entry name" value="BACK"/>
    <property type="match status" value="1"/>
</dbReference>
<reference evidence="6" key="2">
    <citation type="submission" date="2021-09" db="EMBL/GenBank/DDBJ databases">
        <authorList>
            <person name="Jia N."/>
            <person name="Wang J."/>
            <person name="Shi W."/>
            <person name="Du L."/>
            <person name="Sun Y."/>
            <person name="Zhan W."/>
            <person name="Jiang J."/>
            <person name="Wang Q."/>
            <person name="Zhang B."/>
            <person name="Ji P."/>
            <person name="Sakyi L.B."/>
            <person name="Cui X."/>
            <person name="Yuan T."/>
            <person name="Jiang B."/>
            <person name="Yang W."/>
            <person name="Lam T.T.-Y."/>
            <person name="Chang Q."/>
            <person name="Ding S."/>
            <person name="Wang X."/>
            <person name="Zhu J."/>
            <person name="Ruan X."/>
            <person name="Zhao L."/>
            <person name="Wei J."/>
            <person name="Que T."/>
            <person name="Du C."/>
            <person name="Cheng J."/>
            <person name="Dai P."/>
            <person name="Han X."/>
            <person name="Huang E."/>
            <person name="Gao Y."/>
            <person name="Liu J."/>
            <person name="Shao H."/>
            <person name="Ye R."/>
            <person name="Li L."/>
            <person name="Wei W."/>
            <person name="Wang X."/>
            <person name="Wang C."/>
            <person name="Huo Q."/>
            <person name="Li W."/>
            <person name="Guo W."/>
            <person name="Chen H."/>
            <person name="Chen S."/>
            <person name="Zhou L."/>
            <person name="Zhou L."/>
            <person name="Ni X."/>
            <person name="Tian J."/>
            <person name="Zhou Y."/>
            <person name="Sheng Y."/>
            <person name="Liu T."/>
            <person name="Pan Y."/>
            <person name="Xia L."/>
            <person name="Li J."/>
            <person name="Zhao F."/>
            <person name="Cao W."/>
        </authorList>
    </citation>
    <scope>NUCLEOTIDE SEQUENCE</scope>
    <source>
        <strain evidence="6">Rsan-2018</strain>
        <tissue evidence="6">Larvae</tissue>
    </source>
</reference>
<dbReference type="Gene3D" id="2.120.10.80">
    <property type="entry name" value="Kelch-type beta propeller"/>
    <property type="match status" value="2"/>
</dbReference>
<dbReference type="PROSITE" id="PS50097">
    <property type="entry name" value="BTB"/>
    <property type="match status" value="1"/>
</dbReference>
<dbReference type="Gene3D" id="1.25.40.420">
    <property type="match status" value="1"/>
</dbReference>
<name>A0A9D4SYF1_RHISA</name>
<sequence length="623" mass="68947">MSEGSSNDHFSSLEGSLSGDCVIRTADGGQFRAHRGFLCALSPVFQALFSVEYGGLCDVMLHNVTASTMGALLGYYYSNKLGLSEDNVTDVLAAADMLLMDEARNLCLQYMLRNLSIENCLGMAALAQWYHCPNFSRAVLSYVREHFDQVWRTSDEFPDVSEALLVELLTSNELNVRDEEDLLHAIVRWSSSRSVYADEAGADLSRLLQSVRVGLCRSLALEDFCRSHPTLACSRAYNEVVWEAQQQGPCLCSPSPLLLVQYAAHQCMHAQSAIPSVEGQGDSSNADVAAAAAPRRPSSLPQLQCESCGVARNPERWLPRMPYQMLFVVGGWSEGRERDTIETYDSRAGRWLMNHMQGFKPRQAWHAHITHAHYHHHVGGMREASYLRSCDTFDMESCTWQSCSAMNIARGYVSAVALEDYVYAVGGRNAGERTASVERYNPRSNQWTLVAAMKRRRSDGAACAFKGKIYVSGGFNGQKVLTSVEVYTPCHDTWCLVKQLPSPRCSHQMAVLGGRIYVIGGYDGRRRLSSVVCSGDEEEPLVWRYVCPMRIGRSTFAAALFDGDLYVIGGFDGMGTTAEVERYTPSSDSWRPMVPLNEAVSAMASCTVKGLNVCRRLSASAER</sequence>
<dbReference type="PANTHER" id="PTHR24412">
    <property type="entry name" value="KELCH PROTEIN"/>
    <property type="match status" value="1"/>
</dbReference>
<feature type="domain" description="BTB" evidence="5">
    <location>
        <begin position="19"/>
        <end position="85"/>
    </location>
</feature>
<dbReference type="InterPro" id="IPR011705">
    <property type="entry name" value="BACK"/>
</dbReference>
<dbReference type="InterPro" id="IPR011333">
    <property type="entry name" value="SKP1/BTB/POZ_sf"/>
</dbReference>
<dbReference type="AlphaFoldDB" id="A0A9D4SYF1"/>
<dbReference type="SUPFAM" id="SSF117281">
    <property type="entry name" value="Kelch motif"/>
    <property type="match status" value="1"/>
</dbReference>
<dbReference type="Pfam" id="PF00651">
    <property type="entry name" value="BTB"/>
    <property type="match status" value="1"/>
</dbReference>
<dbReference type="SMART" id="SM00875">
    <property type="entry name" value="BACK"/>
    <property type="match status" value="1"/>
</dbReference>
<dbReference type="SMART" id="SM00612">
    <property type="entry name" value="Kelch"/>
    <property type="match status" value="5"/>
</dbReference>
<evidence type="ECO:0000259" key="5">
    <source>
        <dbReference type="PROSITE" id="PS50097"/>
    </source>
</evidence>
<comment type="caution">
    <text evidence="6">The sequence shown here is derived from an EMBL/GenBank/DDBJ whole genome shotgun (WGS) entry which is preliminary data.</text>
</comment>
<evidence type="ECO:0000256" key="2">
    <source>
        <dbReference type="ARBA" id="ARBA00022737"/>
    </source>
</evidence>